<dbReference type="Proteomes" id="UP000789920">
    <property type="component" value="Unassembled WGS sequence"/>
</dbReference>
<evidence type="ECO:0000313" key="2">
    <source>
        <dbReference type="Proteomes" id="UP000789920"/>
    </source>
</evidence>
<evidence type="ECO:0000313" key="1">
    <source>
        <dbReference type="EMBL" id="CAG8638086.1"/>
    </source>
</evidence>
<reference evidence="1" key="1">
    <citation type="submission" date="2021-06" db="EMBL/GenBank/DDBJ databases">
        <authorList>
            <person name="Kallberg Y."/>
            <person name="Tangrot J."/>
            <person name="Rosling A."/>
        </authorList>
    </citation>
    <scope>NUCLEOTIDE SEQUENCE</scope>
    <source>
        <strain evidence="1">MA461A</strain>
    </source>
</reference>
<dbReference type="EMBL" id="CAJVQC010012415">
    <property type="protein sequence ID" value="CAG8638086.1"/>
    <property type="molecule type" value="Genomic_DNA"/>
</dbReference>
<comment type="caution">
    <text evidence="1">The sequence shown here is derived from an EMBL/GenBank/DDBJ whole genome shotgun (WGS) entry which is preliminary data.</text>
</comment>
<sequence>MVQNESDSEYSEHKELYKESTTTNQSKVKTLKLSLQQSYIESASADMGELTILNSVEEIIDDMKDVVEIKEVDALLGIIHKTINISVLMITIGMLEKIKKSIV</sequence>
<keyword evidence="2" id="KW-1185">Reference proteome</keyword>
<proteinExistence type="predicted"/>
<name>A0ACA9NCF3_9GLOM</name>
<organism evidence="1 2">
    <name type="scientific">Racocetra persica</name>
    <dbReference type="NCBI Taxonomy" id="160502"/>
    <lineage>
        <taxon>Eukaryota</taxon>
        <taxon>Fungi</taxon>
        <taxon>Fungi incertae sedis</taxon>
        <taxon>Mucoromycota</taxon>
        <taxon>Glomeromycotina</taxon>
        <taxon>Glomeromycetes</taxon>
        <taxon>Diversisporales</taxon>
        <taxon>Gigasporaceae</taxon>
        <taxon>Racocetra</taxon>
    </lineage>
</organism>
<protein>
    <submittedName>
        <fullName evidence="1">921_t:CDS:1</fullName>
    </submittedName>
</protein>
<accession>A0ACA9NCF3</accession>
<gene>
    <name evidence="1" type="ORF">RPERSI_LOCUS7368</name>
</gene>